<dbReference type="InterPro" id="IPR042118">
    <property type="entry name" value="QueA_dom1"/>
</dbReference>
<comment type="subunit">
    <text evidence="5">Monomer.</text>
</comment>
<dbReference type="STRING" id="59925.EU91_0569"/>
<dbReference type="Proteomes" id="UP000030598">
    <property type="component" value="Unassembled WGS sequence"/>
</dbReference>
<dbReference type="PANTHER" id="PTHR30307">
    <property type="entry name" value="S-ADENOSYLMETHIONINE:TRNA RIBOSYLTRANSFERASE-ISOMERASE"/>
    <property type="match status" value="1"/>
</dbReference>
<dbReference type="Gene3D" id="2.40.10.240">
    <property type="entry name" value="QueA-like"/>
    <property type="match status" value="1"/>
</dbReference>
<dbReference type="InterPro" id="IPR042119">
    <property type="entry name" value="QueA_dom2"/>
</dbReference>
<gene>
    <name evidence="5" type="primary">queA</name>
    <name evidence="6" type="ORF">EU91_0569</name>
</gene>
<dbReference type="HAMAP" id="MF_00113">
    <property type="entry name" value="QueA"/>
    <property type="match status" value="1"/>
</dbReference>
<evidence type="ECO:0000256" key="2">
    <source>
        <dbReference type="ARBA" id="ARBA00022679"/>
    </source>
</evidence>
<evidence type="ECO:0000256" key="4">
    <source>
        <dbReference type="ARBA" id="ARBA00022785"/>
    </source>
</evidence>
<sequence length="378" mass="43306">MISQINNEERDYKLEAYDYLLDPSLIASKPSAIRHESRLMIVRNSVLEEDCLTNKFTKNLLDEFREGDLVIVNNTKVMKARLKVELENKTLVELLVLERSHECVWLCLAKPAKKLKINRKLKLKSPLAQDINLIVDGVDEETGGRFIKFPKNITCLNSMNELLDKYGKIPLPPYIKNSEEESFHEKSYQTEYATNPGAVAAPTAGLHLSKSLISKLKKKGVIILPITLHVGYGTFKPIDQEDLSNLNLHKEWVSVNKEVVEEIKRIKKTDRKIIAIGTTSVRALESCYSHEINDFIPIAKYVDLVIKPGYKFKVVDGLLTNFHLPKSSLLLLVSAMIGRERLLELYKKAIKEKFRFFSYGDAMYISPDSLLEKNRFRH</sequence>
<evidence type="ECO:0000313" key="6">
    <source>
        <dbReference type="EMBL" id="KGF88634.1"/>
    </source>
</evidence>
<dbReference type="EMBL" id="JNAH01000003">
    <property type="protein sequence ID" value="KGF88634.1"/>
    <property type="molecule type" value="Genomic_DNA"/>
</dbReference>
<keyword evidence="6" id="KW-0413">Isomerase</keyword>
<evidence type="ECO:0000256" key="1">
    <source>
        <dbReference type="ARBA" id="ARBA00022490"/>
    </source>
</evidence>
<dbReference type="InterPro" id="IPR003699">
    <property type="entry name" value="QueA"/>
</dbReference>
<comment type="pathway">
    <text evidence="5">tRNA modification; tRNA-queuosine biosynthesis.</text>
</comment>
<keyword evidence="2 5" id="KW-0808">Transferase</keyword>
<accession>A0A0A1ZK67</accession>
<keyword evidence="4 5" id="KW-0671">Queuosine biosynthesis</keyword>
<evidence type="ECO:0000256" key="5">
    <source>
        <dbReference type="HAMAP-Rule" id="MF_00113"/>
    </source>
</evidence>
<dbReference type="GO" id="GO:0051075">
    <property type="term" value="F:S-adenosylmethionine:tRNA ribosyltransferase-isomerase activity"/>
    <property type="evidence" value="ECO:0007669"/>
    <property type="project" value="UniProtKB-EC"/>
</dbReference>
<keyword evidence="3 5" id="KW-0949">S-adenosyl-L-methionine</keyword>
<name>A0A0A1ZK67_PROMR</name>
<dbReference type="OrthoDB" id="9805933at2"/>
<dbReference type="eggNOG" id="COG0809">
    <property type="taxonomic scope" value="Bacteria"/>
</dbReference>
<comment type="function">
    <text evidence="5">Transfers and isomerizes the ribose moiety from AdoMet to the 7-aminomethyl group of 7-deazaguanine (preQ1-tRNA) to give epoxyqueuosine (oQ-tRNA).</text>
</comment>
<comment type="catalytic activity">
    <reaction evidence="5">
        <text>7-aminomethyl-7-carbaguanosine(34) in tRNA + S-adenosyl-L-methionine = epoxyqueuosine(34) in tRNA + adenine + L-methionine + 2 H(+)</text>
        <dbReference type="Rhea" id="RHEA:32155"/>
        <dbReference type="Rhea" id="RHEA-COMP:10342"/>
        <dbReference type="Rhea" id="RHEA-COMP:18582"/>
        <dbReference type="ChEBI" id="CHEBI:15378"/>
        <dbReference type="ChEBI" id="CHEBI:16708"/>
        <dbReference type="ChEBI" id="CHEBI:57844"/>
        <dbReference type="ChEBI" id="CHEBI:59789"/>
        <dbReference type="ChEBI" id="CHEBI:82833"/>
        <dbReference type="ChEBI" id="CHEBI:194443"/>
        <dbReference type="EC" id="2.4.99.17"/>
    </reaction>
</comment>
<comment type="caution">
    <text evidence="6">The sequence shown here is derived from an EMBL/GenBank/DDBJ whole genome shotgun (WGS) entry which is preliminary data.</text>
</comment>
<dbReference type="NCBIfam" id="NF001140">
    <property type="entry name" value="PRK00147.1"/>
    <property type="match status" value="1"/>
</dbReference>
<comment type="subcellular location">
    <subcellularLocation>
        <location evidence="5">Cytoplasm</location>
    </subcellularLocation>
</comment>
<dbReference type="GO" id="GO:0005737">
    <property type="term" value="C:cytoplasm"/>
    <property type="evidence" value="ECO:0007669"/>
    <property type="project" value="UniProtKB-SubCell"/>
</dbReference>
<protein>
    <recommendedName>
        <fullName evidence="5">S-adenosylmethionine:tRNA ribosyltransferase-isomerase</fullName>
        <ecNumber evidence="5">2.4.99.17</ecNumber>
    </recommendedName>
    <alternativeName>
        <fullName evidence="5">Queuosine biosynthesis protein QueA</fullName>
    </alternativeName>
</protein>
<proteinExistence type="inferred from homology"/>
<dbReference type="InterPro" id="IPR036100">
    <property type="entry name" value="QueA_sf"/>
</dbReference>
<dbReference type="PANTHER" id="PTHR30307:SF0">
    <property type="entry name" value="S-ADENOSYLMETHIONINE:TRNA RIBOSYLTRANSFERASE-ISOMERASE"/>
    <property type="match status" value="1"/>
</dbReference>
<dbReference type="SUPFAM" id="SSF111337">
    <property type="entry name" value="QueA-like"/>
    <property type="match status" value="1"/>
</dbReference>
<keyword evidence="1 5" id="KW-0963">Cytoplasm</keyword>
<dbReference type="NCBIfam" id="TIGR00113">
    <property type="entry name" value="queA"/>
    <property type="match status" value="1"/>
</dbReference>
<dbReference type="RefSeq" id="WP_032524122.1">
    <property type="nucleotide sequence ID" value="NZ_CP138934.1"/>
</dbReference>
<dbReference type="UniPathway" id="UPA00392"/>
<organism evidence="6 7">
    <name type="scientific">Prochlorococcus marinus str. GP2</name>
    <dbReference type="NCBI Taxonomy" id="59925"/>
    <lineage>
        <taxon>Bacteria</taxon>
        <taxon>Bacillati</taxon>
        <taxon>Cyanobacteriota</taxon>
        <taxon>Cyanophyceae</taxon>
        <taxon>Synechococcales</taxon>
        <taxon>Prochlorococcaceae</taxon>
        <taxon>Prochlorococcus</taxon>
    </lineage>
</organism>
<evidence type="ECO:0000313" key="7">
    <source>
        <dbReference type="Proteomes" id="UP000030598"/>
    </source>
</evidence>
<dbReference type="AlphaFoldDB" id="A0A0A1ZK67"/>
<reference evidence="7" key="1">
    <citation type="journal article" date="2014" name="Sci. Data">
        <title>Genomes of diverse isolates of the marine cyanobacterium Prochlorococcus.</title>
        <authorList>
            <person name="Biller S."/>
            <person name="Berube P."/>
            <person name="Thompson J."/>
            <person name="Kelly L."/>
            <person name="Roggensack S."/>
            <person name="Awad L."/>
            <person name="Roache-Johnson K."/>
            <person name="Ding H."/>
            <person name="Giovannoni S.J."/>
            <person name="Moore L.R."/>
            <person name="Chisholm S.W."/>
        </authorList>
    </citation>
    <scope>NUCLEOTIDE SEQUENCE [LARGE SCALE GENOMIC DNA]</scope>
    <source>
        <strain evidence="7">GP2</strain>
    </source>
</reference>
<dbReference type="GO" id="GO:0008616">
    <property type="term" value="P:tRNA queuosine(34) biosynthetic process"/>
    <property type="evidence" value="ECO:0007669"/>
    <property type="project" value="UniProtKB-UniRule"/>
</dbReference>
<evidence type="ECO:0000256" key="3">
    <source>
        <dbReference type="ARBA" id="ARBA00022691"/>
    </source>
</evidence>
<dbReference type="Pfam" id="PF02547">
    <property type="entry name" value="Queuosine_synth"/>
    <property type="match status" value="1"/>
</dbReference>
<dbReference type="EC" id="2.4.99.17" evidence="5"/>
<dbReference type="Gene3D" id="3.40.1780.10">
    <property type="entry name" value="QueA-like"/>
    <property type="match status" value="1"/>
</dbReference>
<comment type="similarity">
    <text evidence="5">Belongs to the QueA family.</text>
</comment>